<accession>A0A366EQJ1</accession>
<dbReference type="InterPro" id="IPR045851">
    <property type="entry name" value="AMP-bd_C_sf"/>
</dbReference>
<evidence type="ECO:0000256" key="1">
    <source>
        <dbReference type="ARBA" id="ARBA00022598"/>
    </source>
</evidence>
<dbReference type="InterPro" id="IPR025110">
    <property type="entry name" value="AMP-bd_C"/>
</dbReference>
<evidence type="ECO:0000313" key="5">
    <source>
        <dbReference type="EMBL" id="RBP04641.1"/>
    </source>
</evidence>
<dbReference type="InterPro" id="IPR042099">
    <property type="entry name" value="ANL_N_sf"/>
</dbReference>
<dbReference type="Pfam" id="PF13193">
    <property type="entry name" value="AMP-binding_C"/>
    <property type="match status" value="1"/>
</dbReference>
<protein>
    <submittedName>
        <fullName evidence="5">Acyl-coenzyme A synthetase/AMP-(Fatty) acid ligase</fullName>
    </submittedName>
</protein>
<keyword evidence="6" id="KW-1185">Reference proteome</keyword>
<feature type="domain" description="AMP-dependent synthetase/ligase" evidence="3">
    <location>
        <begin position="18"/>
        <end position="371"/>
    </location>
</feature>
<organism evidence="5 6">
    <name type="scientific">Roseiarcus fermentans</name>
    <dbReference type="NCBI Taxonomy" id="1473586"/>
    <lineage>
        <taxon>Bacteria</taxon>
        <taxon>Pseudomonadati</taxon>
        <taxon>Pseudomonadota</taxon>
        <taxon>Alphaproteobacteria</taxon>
        <taxon>Hyphomicrobiales</taxon>
        <taxon>Roseiarcaceae</taxon>
        <taxon>Roseiarcus</taxon>
    </lineage>
</organism>
<name>A0A366EQJ1_9HYPH</name>
<dbReference type="Gene3D" id="3.30.300.30">
    <property type="match status" value="1"/>
</dbReference>
<feature type="domain" description="AMP-binding enzyme C-terminal" evidence="4">
    <location>
        <begin position="421"/>
        <end position="496"/>
    </location>
</feature>
<proteinExistence type="predicted"/>
<dbReference type="PANTHER" id="PTHR43352:SF1">
    <property type="entry name" value="ANTHRANILATE--COA LIGASE"/>
    <property type="match status" value="1"/>
</dbReference>
<dbReference type="EMBL" id="QNRK01000038">
    <property type="protein sequence ID" value="RBP04641.1"/>
    <property type="molecule type" value="Genomic_DNA"/>
</dbReference>
<dbReference type="RefSeq" id="WP_113892062.1">
    <property type="nucleotide sequence ID" value="NZ_QNRK01000038.1"/>
</dbReference>
<dbReference type="PANTHER" id="PTHR43352">
    <property type="entry name" value="ACETYL-COA SYNTHETASE"/>
    <property type="match status" value="1"/>
</dbReference>
<dbReference type="AlphaFoldDB" id="A0A366EQJ1"/>
<feature type="region of interest" description="Disordered" evidence="2">
    <location>
        <begin position="314"/>
        <end position="335"/>
    </location>
</feature>
<dbReference type="GO" id="GO:0044550">
    <property type="term" value="P:secondary metabolite biosynthetic process"/>
    <property type="evidence" value="ECO:0007669"/>
    <property type="project" value="TreeGrafter"/>
</dbReference>
<comment type="caution">
    <text evidence="5">The sequence shown here is derived from an EMBL/GenBank/DDBJ whole genome shotgun (WGS) entry which is preliminary data.</text>
</comment>
<evidence type="ECO:0000256" key="2">
    <source>
        <dbReference type="SAM" id="MobiDB-lite"/>
    </source>
</evidence>
<dbReference type="Pfam" id="PF00501">
    <property type="entry name" value="AMP-binding"/>
    <property type="match status" value="1"/>
</dbReference>
<dbReference type="Proteomes" id="UP000253529">
    <property type="component" value="Unassembled WGS sequence"/>
</dbReference>
<keyword evidence="1 5" id="KW-0436">Ligase</keyword>
<reference evidence="5 6" key="1">
    <citation type="submission" date="2018-06" db="EMBL/GenBank/DDBJ databases">
        <title>Genomic Encyclopedia of Type Strains, Phase IV (KMG-IV): sequencing the most valuable type-strain genomes for metagenomic binning, comparative biology and taxonomic classification.</title>
        <authorList>
            <person name="Goeker M."/>
        </authorList>
    </citation>
    <scope>NUCLEOTIDE SEQUENCE [LARGE SCALE GENOMIC DNA]</scope>
    <source>
        <strain evidence="5 6">DSM 24875</strain>
    </source>
</reference>
<evidence type="ECO:0000313" key="6">
    <source>
        <dbReference type="Proteomes" id="UP000253529"/>
    </source>
</evidence>
<dbReference type="SUPFAM" id="SSF56801">
    <property type="entry name" value="Acetyl-CoA synthetase-like"/>
    <property type="match status" value="1"/>
</dbReference>
<gene>
    <name evidence="5" type="ORF">DFR50_13825</name>
</gene>
<dbReference type="GO" id="GO:0016878">
    <property type="term" value="F:acid-thiol ligase activity"/>
    <property type="evidence" value="ECO:0007669"/>
    <property type="project" value="TreeGrafter"/>
</dbReference>
<evidence type="ECO:0000259" key="4">
    <source>
        <dbReference type="Pfam" id="PF13193"/>
    </source>
</evidence>
<dbReference type="InterPro" id="IPR000873">
    <property type="entry name" value="AMP-dep_synth/lig_dom"/>
</dbReference>
<evidence type="ECO:0000259" key="3">
    <source>
        <dbReference type="Pfam" id="PF00501"/>
    </source>
</evidence>
<dbReference type="Gene3D" id="3.40.50.12780">
    <property type="entry name" value="N-terminal domain of ligase-like"/>
    <property type="match status" value="1"/>
</dbReference>
<dbReference type="OrthoDB" id="7488310at2"/>
<sequence length="507" mass="53956">MPIPADGRFNLAWHCLGRQARARGGKIALIIAEDPDTMESWTYAELDAKVRRLAGGLAASGLSKGDRVMIRAGNDVEAVLAIFATIAIGCVAQPASPMLTVEEVRALAADSGAAAIVLDDADPAVRAALASLVVFDHGDVVRLAAESAPADYAPTAADDPAYLVYTSGSTAEPKGVLHGHRVVIGREPMHADWLGLTGDDVVLHAGNINWTYTLGVGVLDPFARGATGVLYAGPRDPGVWPRLIEATGTTLFAAVPSLYRQALKYGDPSRMWPTRLRHGVTAGEALSPDLLAHWREATGTGLYEALGMSEISTYVSSRPDEPVRPGSPGRPQRGRRVAVLPVEGGTDPLRPGEIGLLAVHRSDPGLMLGYWNRPEEEAAAFRGEWFLGGDLAEFDADGWVWHRGRNNDIMNAFGYRVSPLEVEKALAAHPDVADVAVAERTVSGDVSVIAAFVVGKPGRAPDEAALLAHAAARLAVYKRPRRIVFVDAIPHTPNGKVSRRLLPQLIA</sequence>